<evidence type="ECO:0000313" key="3">
    <source>
        <dbReference type="RefSeq" id="XP_065659489.1"/>
    </source>
</evidence>
<dbReference type="RefSeq" id="XP_065659489.1">
    <property type="nucleotide sequence ID" value="XM_065803417.1"/>
</dbReference>
<organism evidence="2 3">
    <name type="scientific">Hydra vulgaris</name>
    <name type="common">Hydra</name>
    <name type="synonym">Hydra attenuata</name>
    <dbReference type="NCBI Taxonomy" id="6087"/>
    <lineage>
        <taxon>Eukaryota</taxon>
        <taxon>Metazoa</taxon>
        <taxon>Cnidaria</taxon>
        <taxon>Hydrozoa</taxon>
        <taxon>Hydroidolina</taxon>
        <taxon>Anthoathecata</taxon>
        <taxon>Aplanulata</taxon>
        <taxon>Hydridae</taxon>
        <taxon>Hydra</taxon>
    </lineage>
</organism>
<sequence>MIKAIVVKYLGERKIVLASNSNIADFLTNASKKFGDSDISGIMWNGCEVDSETFVAILNEQNLEVEAVAKNNELSTFVQSLKGFSPVKAVFSAVDSYSDPVSFDFHNQQSIIPQLPTESTFYQDSNYEEDVLEDLDVSSKSQNSSLLLTAAQVAEPPKSSAEPPASQKNEFNKKKPSLSTLSILNRHLFNNKTYSVFPKRVTYAPGLMLEEAIRLYPIFKDSSLKIQKMLVWISPDSQTHTESLMLLQKSLISKKTTDKLFMKVDCDSIHEYLRVPSLYGPQVIYNKTEYGVRSRSGVEMDAQPLISTCEMVVVLMAVYYLLDLTYPSCFGQLLGCLQDICGFGQSALLSKKCTFLLQSFHSNMKYF</sequence>
<accession>A0ABM4CCT3</accession>
<reference evidence="3 4" key="1">
    <citation type="submission" date="2025-05" db="UniProtKB">
        <authorList>
            <consortium name="RefSeq"/>
        </authorList>
    </citation>
    <scope>IDENTIFICATION</scope>
</reference>
<dbReference type="RefSeq" id="XP_065659490.1">
    <property type="nucleotide sequence ID" value="XM_065803418.1"/>
</dbReference>
<evidence type="ECO:0000313" key="4">
    <source>
        <dbReference type="RefSeq" id="XP_065659490.1"/>
    </source>
</evidence>
<feature type="compositionally biased region" description="Low complexity" evidence="1">
    <location>
        <begin position="154"/>
        <end position="166"/>
    </location>
</feature>
<keyword evidence="2" id="KW-1185">Reference proteome</keyword>
<name>A0ABM4CCT3_HYDVU</name>
<evidence type="ECO:0000256" key="1">
    <source>
        <dbReference type="SAM" id="MobiDB-lite"/>
    </source>
</evidence>
<protein>
    <submittedName>
        <fullName evidence="3 4">Uncharacterized protein LOC136083757</fullName>
    </submittedName>
</protein>
<feature type="region of interest" description="Disordered" evidence="1">
    <location>
        <begin position="152"/>
        <end position="174"/>
    </location>
</feature>
<dbReference type="GeneID" id="136083757"/>
<evidence type="ECO:0000313" key="2">
    <source>
        <dbReference type="Proteomes" id="UP001652625"/>
    </source>
</evidence>
<proteinExistence type="predicted"/>
<gene>
    <name evidence="3 4" type="primary">LOC136083757</name>
</gene>
<dbReference type="Proteomes" id="UP001652625">
    <property type="component" value="Chromosome 08"/>
</dbReference>